<evidence type="ECO:0000313" key="5">
    <source>
        <dbReference type="Proteomes" id="UP000781710"/>
    </source>
</evidence>
<accession>A0ABQ6ZLA1</accession>
<dbReference type="PROSITE" id="PS51782">
    <property type="entry name" value="LYSM"/>
    <property type="match status" value="1"/>
</dbReference>
<evidence type="ECO:0000259" key="3">
    <source>
        <dbReference type="PROSITE" id="PS51782"/>
    </source>
</evidence>
<feature type="region of interest" description="Disordered" evidence="1">
    <location>
        <begin position="325"/>
        <end position="351"/>
    </location>
</feature>
<dbReference type="Proteomes" id="UP000781710">
    <property type="component" value="Unassembled WGS sequence"/>
</dbReference>
<dbReference type="SUPFAM" id="SSF53955">
    <property type="entry name" value="Lysozyme-like"/>
    <property type="match status" value="1"/>
</dbReference>
<dbReference type="SMART" id="SM00257">
    <property type="entry name" value="LysM"/>
    <property type="match status" value="1"/>
</dbReference>
<dbReference type="CDD" id="cd00118">
    <property type="entry name" value="LysM"/>
    <property type="match status" value="1"/>
</dbReference>
<feature type="domain" description="LysM" evidence="3">
    <location>
        <begin position="343"/>
        <end position="387"/>
    </location>
</feature>
<feature type="signal peptide" evidence="2">
    <location>
        <begin position="1"/>
        <end position="25"/>
    </location>
</feature>
<dbReference type="SUPFAM" id="SSF54106">
    <property type="entry name" value="LysM domain"/>
    <property type="match status" value="1"/>
</dbReference>
<dbReference type="EMBL" id="PDWW01000002">
    <property type="protein sequence ID" value="KAF1727016.1"/>
    <property type="molecule type" value="Genomic_DNA"/>
</dbReference>
<evidence type="ECO:0000313" key="4">
    <source>
        <dbReference type="EMBL" id="KAF1727016.1"/>
    </source>
</evidence>
<dbReference type="Pfam" id="PF01464">
    <property type="entry name" value="SLT"/>
    <property type="match status" value="1"/>
</dbReference>
<comment type="caution">
    <text evidence="4">The sequence shown here is derived from an EMBL/GenBank/DDBJ whole genome shotgun (WGS) entry which is preliminary data.</text>
</comment>
<feature type="region of interest" description="Disordered" evidence="1">
    <location>
        <begin position="27"/>
        <end position="53"/>
    </location>
</feature>
<dbReference type="CDD" id="cd16894">
    <property type="entry name" value="MltD-like"/>
    <property type="match status" value="1"/>
</dbReference>
<organism evidence="4 5">
    <name type="scientific">Pseudoxanthomonas japonensis</name>
    <dbReference type="NCBI Taxonomy" id="69284"/>
    <lineage>
        <taxon>Bacteria</taxon>
        <taxon>Pseudomonadati</taxon>
        <taxon>Pseudomonadota</taxon>
        <taxon>Gammaproteobacteria</taxon>
        <taxon>Lysobacterales</taxon>
        <taxon>Lysobacteraceae</taxon>
        <taxon>Pseudoxanthomonas</taxon>
    </lineage>
</organism>
<name>A0ABQ6ZLA1_9GAMM</name>
<keyword evidence="5" id="KW-1185">Reference proteome</keyword>
<keyword evidence="2" id="KW-0732">Signal</keyword>
<dbReference type="InterPro" id="IPR023346">
    <property type="entry name" value="Lysozyme-like_dom_sf"/>
</dbReference>
<evidence type="ECO:0000256" key="2">
    <source>
        <dbReference type="SAM" id="SignalP"/>
    </source>
</evidence>
<dbReference type="Pfam" id="PF01476">
    <property type="entry name" value="LysM"/>
    <property type="match status" value="1"/>
</dbReference>
<gene>
    <name evidence="4" type="ORF">CSC78_02680</name>
</gene>
<dbReference type="RefSeq" id="WP_162336368.1">
    <property type="nucleotide sequence ID" value="NZ_JBHSRQ010000004.1"/>
</dbReference>
<feature type="chain" id="PRO_5045833598" evidence="2">
    <location>
        <begin position="26"/>
        <end position="392"/>
    </location>
</feature>
<protein>
    <submittedName>
        <fullName evidence="4">Lytic transglycosylase</fullName>
    </submittedName>
</protein>
<dbReference type="Gene3D" id="3.10.350.10">
    <property type="entry name" value="LysM domain"/>
    <property type="match status" value="1"/>
</dbReference>
<dbReference type="Gene3D" id="1.10.530.10">
    <property type="match status" value="1"/>
</dbReference>
<dbReference type="InterPro" id="IPR036779">
    <property type="entry name" value="LysM_dom_sf"/>
</dbReference>
<dbReference type="InterPro" id="IPR018392">
    <property type="entry name" value="LysM"/>
</dbReference>
<proteinExistence type="predicted"/>
<reference evidence="4 5" key="1">
    <citation type="submission" date="2017-10" db="EMBL/GenBank/DDBJ databases">
        <title>Whole genome sequencing of members of genus Pseudoxanthomonas.</title>
        <authorList>
            <person name="Kumar S."/>
            <person name="Bansal K."/>
            <person name="Kaur A."/>
            <person name="Patil P."/>
            <person name="Sharma S."/>
            <person name="Patil P.B."/>
        </authorList>
    </citation>
    <scope>NUCLEOTIDE SEQUENCE [LARGE SCALE GENOMIC DNA]</scope>
    <source>
        <strain evidence="4 5">DSM 17109</strain>
    </source>
</reference>
<dbReference type="InterPro" id="IPR008258">
    <property type="entry name" value="Transglycosylase_SLT_dom_1"/>
</dbReference>
<evidence type="ECO:0000256" key="1">
    <source>
        <dbReference type="SAM" id="MobiDB-lite"/>
    </source>
</evidence>
<sequence>MIRPHRLHAALLAAGLALAPHVALAADPPAETSPQASMPPLDPASLPTSHQRSGLEVYQRFRDGLADPECDSEATNGRWKKHFSHAPGQLARAEDDVLPLFGYVVDALREAHLPTEFALIPFVESGYKPGARNPQGPAGLWQFIGITARNHGVPMREGYDGRLSPVDSTQAAVRYLKTLHGMFGGDWRLAVMAYNAGEYRVLQSMRRAGMNARNARPAELPGLSGITYAYVEKLHALACIFQQADDRDAWLRQMDRPVPRLAAHVLPGDATLDMWATAQQQPAALLKRLNPALAGRFSRAGKPIQLLAPTSAAATDTAALEDAPMAQAATKPQTRTGPPSAGRTHTVRNGDSAWTIARRNGMTTAHLLQINGLAPNAVLRPGMVLKLDSDAD</sequence>